<keyword evidence="2" id="KW-1185">Reference proteome</keyword>
<dbReference type="AlphaFoldDB" id="A0A8B8BPY5"/>
<evidence type="ECO:0000313" key="2">
    <source>
        <dbReference type="Proteomes" id="UP000694844"/>
    </source>
</evidence>
<dbReference type="InterPro" id="IPR029526">
    <property type="entry name" value="PGBD"/>
</dbReference>
<dbReference type="RefSeq" id="XP_022305403.1">
    <property type="nucleotide sequence ID" value="XM_022449695.1"/>
</dbReference>
<dbReference type="PANTHER" id="PTHR46599">
    <property type="entry name" value="PIGGYBAC TRANSPOSABLE ELEMENT-DERIVED PROTEIN 4"/>
    <property type="match status" value="1"/>
</dbReference>
<dbReference type="Proteomes" id="UP000694844">
    <property type="component" value="Chromosome 9"/>
</dbReference>
<name>A0A8B8BPY5_CRAVI</name>
<feature type="domain" description="PiggyBac transposable element-derived protein" evidence="1">
    <location>
        <begin position="1"/>
        <end position="119"/>
    </location>
</feature>
<evidence type="ECO:0000313" key="3">
    <source>
        <dbReference type="RefSeq" id="XP_022305403.1"/>
    </source>
</evidence>
<gene>
    <name evidence="3" type="primary">LOC111112281</name>
</gene>
<sequence length="234" mass="27568">MVGFKGRHQLKQYIANKKAHRWGIKLWVLSDSNTGYTHQINVYKGRRNERRSPNGLGYQAVMDLMEPHFHKNHHVTYDSFLTSPALMYDLLEKSTHSTGTVIKTRKGMPASFRTTPVQKVNAYICYRDTFMVQPKMNHLKFHQQLCQELIGGFRQGNRNRQMRLVPVQHRSLARLSERHFPSIIPEGKRKKCVVCAGNDRFKKTRIQWWCEDCKVGLCVNQCFKRYHTRLNYVD</sequence>
<dbReference type="KEGG" id="cvn:111112281"/>
<dbReference type="Pfam" id="PF13843">
    <property type="entry name" value="DDE_Tnp_1_7"/>
    <property type="match status" value="1"/>
</dbReference>
<dbReference type="GeneID" id="111112281"/>
<accession>A0A8B8BPY5</accession>
<dbReference type="PANTHER" id="PTHR46599:SF3">
    <property type="entry name" value="PIGGYBAC TRANSPOSABLE ELEMENT-DERIVED PROTEIN 4"/>
    <property type="match status" value="1"/>
</dbReference>
<proteinExistence type="predicted"/>
<reference evidence="3" key="1">
    <citation type="submission" date="2025-08" db="UniProtKB">
        <authorList>
            <consortium name="RefSeq"/>
        </authorList>
    </citation>
    <scope>IDENTIFICATION</scope>
    <source>
        <tissue evidence="3">Whole sample</tissue>
    </source>
</reference>
<organism evidence="2 3">
    <name type="scientific">Crassostrea virginica</name>
    <name type="common">Eastern oyster</name>
    <dbReference type="NCBI Taxonomy" id="6565"/>
    <lineage>
        <taxon>Eukaryota</taxon>
        <taxon>Metazoa</taxon>
        <taxon>Spiralia</taxon>
        <taxon>Lophotrochozoa</taxon>
        <taxon>Mollusca</taxon>
        <taxon>Bivalvia</taxon>
        <taxon>Autobranchia</taxon>
        <taxon>Pteriomorphia</taxon>
        <taxon>Ostreida</taxon>
        <taxon>Ostreoidea</taxon>
        <taxon>Ostreidae</taxon>
        <taxon>Crassostrea</taxon>
    </lineage>
</organism>
<protein>
    <submittedName>
        <fullName evidence="3">Uncharacterized protein LOC111112281</fullName>
    </submittedName>
</protein>
<dbReference type="OrthoDB" id="6094901at2759"/>
<evidence type="ECO:0000259" key="1">
    <source>
        <dbReference type="Pfam" id="PF13843"/>
    </source>
</evidence>